<reference evidence="4 5" key="1">
    <citation type="submission" date="2017-10" db="EMBL/GenBank/DDBJ databases">
        <title>Paenichitinophaga pekingensis gen. nov., sp. nov., isolated from activated sludge.</title>
        <authorList>
            <person name="Jin D."/>
            <person name="Kong X."/>
            <person name="Deng Y."/>
            <person name="Bai Z."/>
        </authorList>
    </citation>
    <scope>NUCLEOTIDE SEQUENCE [LARGE SCALE GENOMIC DNA]</scope>
    <source>
        <strain evidence="4 5">13</strain>
    </source>
</reference>
<evidence type="ECO:0000256" key="3">
    <source>
        <dbReference type="RuleBase" id="RU363015"/>
    </source>
</evidence>
<dbReference type="KEGG" id="cbae:COR50_09230"/>
<keyword evidence="5" id="KW-1185">Reference proteome</keyword>
<dbReference type="PANTHER" id="PTHR31223:SF70">
    <property type="entry name" value="LOG FAMILY PROTEIN YJL055W"/>
    <property type="match status" value="1"/>
</dbReference>
<dbReference type="PANTHER" id="PTHR31223">
    <property type="entry name" value="LOG FAMILY PROTEIN YJL055W"/>
    <property type="match status" value="1"/>
</dbReference>
<dbReference type="GO" id="GO:0009691">
    <property type="term" value="P:cytokinin biosynthetic process"/>
    <property type="evidence" value="ECO:0007669"/>
    <property type="project" value="UniProtKB-UniRule"/>
</dbReference>
<dbReference type="SUPFAM" id="SSF102405">
    <property type="entry name" value="MCP/YpsA-like"/>
    <property type="match status" value="1"/>
</dbReference>
<evidence type="ECO:0000256" key="1">
    <source>
        <dbReference type="ARBA" id="ARBA00000274"/>
    </source>
</evidence>
<dbReference type="GO" id="GO:0005829">
    <property type="term" value="C:cytosol"/>
    <property type="evidence" value="ECO:0007669"/>
    <property type="project" value="TreeGrafter"/>
</dbReference>
<accession>A0A291R0N2</accession>
<dbReference type="InterPro" id="IPR031100">
    <property type="entry name" value="LOG_fam"/>
</dbReference>
<evidence type="ECO:0000313" key="5">
    <source>
        <dbReference type="Proteomes" id="UP000220133"/>
    </source>
</evidence>
<dbReference type="InterPro" id="IPR005269">
    <property type="entry name" value="LOG"/>
</dbReference>
<evidence type="ECO:0000256" key="2">
    <source>
        <dbReference type="ARBA" id="ARBA00006763"/>
    </source>
</evidence>
<keyword evidence="3" id="KW-0378">Hydrolase</keyword>
<dbReference type="Gene3D" id="3.40.50.450">
    <property type="match status" value="1"/>
</dbReference>
<proteinExistence type="inferred from homology"/>
<dbReference type="Pfam" id="PF03641">
    <property type="entry name" value="Lysine_decarbox"/>
    <property type="match status" value="1"/>
</dbReference>
<comment type="similarity">
    <text evidence="2 3">Belongs to the LOG family.</text>
</comment>
<sequence>MKSIVIFCGSSVGNQPIYSDMAKELGKLLARKDIKIVYGGGQAGLMGLVADSALAEGGEVIGVIPEFLNTKERKHQHLTQQIEVKTMHQRKTILYELCDAAIALPGGFGTLDELFEIITWNQLTLHSKTVGLLNVNGFYDHLYQHIQFACKEGFAQQAQTDNLHIADNVNGLLKSMLEADLID</sequence>
<gene>
    <name evidence="4" type="ORF">COR50_09230</name>
</gene>
<dbReference type="GO" id="GO:0008714">
    <property type="term" value="F:AMP nucleosidase activity"/>
    <property type="evidence" value="ECO:0007669"/>
    <property type="project" value="UniProtKB-EC"/>
</dbReference>
<dbReference type="OrthoDB" id="9801098at2"/>
<keyword evidence="3" id="KW-0203">Cytokinin biosynthesis</keyword>
<dbReference type="EC" id="3.2.2.n1" evidence="3"/>
<evidence type="ECO:0000313" key="4">
    <source>
        <dbReference type="EMBL" id="ATL49796.1"/>
    </source>
</evidence>
<name>A0A291R0N2_9BACT</name>
<protein>
    <recommendedName>
        <fullName evidence="3">Cytokinin riboside 5'-monophosphate phosphoribohydrolase</fullName>
        <ecNumber evidence="3">3.2.2.n1</ecNumber>
    </recommendedName>
</protein>
<dbReference type="AlphaFoldDB" id="A0A291R0N2"/>
<dbReference type="Proteomes" id="UP000220133">
    <property type="component" value="Chromosome"/>
</dbReference>
<comment type="catalytic activity">
    <reaction evidence="1">
        <text>AMP + H2O = D-ribose 5-phosphate + adenine</text>
        <dbReference type="Rhea" id="RHEA:20129"/>
        <dbReference type="ChEBI" id="CHEBI:15377"/>
        <dbReference type="ChEBI" id="CHEBI:16708"/>
        <dbReference type="ChEBI" id="CHEBI:78346"/>
        <dbReference type="ChEBI" id="CHEBI:456215"/>
        <dbReference type="EC" id="3.2.2.4"/>
    </reaction>
</comment>
<dbReference type="NCBIfam" id="TIGR00730">
    <property type="entry name" value="Rossman fold protein, TIGR00730 family"/>
    <property type="match status" value="1"/>
</dbReference>
<organism evidence="4 5">
    <name type="scientific">Chitinophaga caeni</name>
    <dbReference type="NCBI Taxonomy" id="2029983"/>
    <lineage>
        <taxon>Bacteria</taxon>
        <taxon>Pseudomonadati</taxon>
        <taxon>Bacteroidota</taxon>
        <taxon>Chitinophagia</taxon>
        <taxon>Chitinophagales</taxon>
        <taxon>Chitinophagaceae</taxon>
        <taxon>Chitinophaga</taxon>
    </lineage>
</organism>
<dbReference type="EMBL" id="CP023777">
    <property type="protein sequence ID" value="ATL49796.1"/>
    <property type="molecule type" value="Genomic_DNA"/>
</dbReference>